<protein>
    <recommendedName>
        <fullName evidence="3">HTH CENPB-type domain-containing protein</fullName>
    </recommendedName>
</protein>
<reference evidence="1 2" key="1">
    <citation type="submission" date="2018-05" db="EMBL/GenBank/DDBJ databases">
        <title>Draft genome sequence of Scytalidium lignicola DSM 105466, a ubiquitous saprotrophic fungus.</title>
        <authorList>
            <person name="Buettner E."/>
            <person name="Gebauer A.M."/>
            <person name="Hofrichter M."/>
            <person name="Liers C."/>
            <person name="Kellner H."/>
        </authorList>
    </citation>
    <scope>NUCLEOTIDE SEQUENCE [LARGE SCALE GENOMIC DNA]</scope>
    <source>
        <strain evidence="1 2">DSM 105466</strain>
    </source>
</reference>
<feature type="non-terminal residue" evidence="1">
    <location>
        <position position="133"/>
    </location>
</feature>
<accession>A0A3E2H1F4</accession>
<dbReference type="EMBL" id="NCSJ02000216">
    <property type="protein sequence ID" value="RFU27229.1"/>
    <property type="molecule type" value="Genomic_DNA"/>
</dbReference>
<feature type="non-terminal residue" evidence="1">
    <location>
        <position position="1"/>
    </location>
</feature>
<dbReference type="AlphaFoldDB" id="A0A3E2H1F4"/>
<dbReference type="Proteomes" id="UP000258309">
    <property type="component" value="Unassembled WGS sequence"/>
</dbReference>
<sequence length="133" mass="15571">MTESHAKRLQDALEWYFKNQDSDDRTTVTTTTCIFQLNISTLRKAIQRQLTPALPSVQPEGRLAFLKPYQREVLLAHICNQAYDRNPLNRAMVIQVATYLKSDRKEPSITWLRRFIKDNLTLHVITTKLIKKE</sequence>
<evidence type="ECO:0008006" key="3">
    <source>
        <dbReference type="Google" id="ProtNLM"/>
    </source>
</evidence>
<gene>
    <name evidence="1" type="ORF">B7463_g9099</name>
</gene>
<name>A0A3E2H1F4_SCYLI</name>
<proteinExistence type="predicted"/>
<evidence type="ECO:0000313" key="1">
    <source>
        <dbReference type="EMBL" id="RFU27229.1"/>
    </source>
</evidence>
<keyword evidence="2" id="KW-1185">Reference proteome</keyword>
<organism evidence="1 2">
    <name type="scientific">Scytalidium lignicola</name>
    <name type="common">Hyphomycete</name>
    <dbReference type="NCBI Taxonomy" id="5539"/>
    <lineage>
        <taxon>Eukaryota</taxon>
        <taxon>Fungi</taxon>
        <taxon>Dikarya</taxon>
        <taxon>Ascomycota</taxon>
        <taxon>Pezizomycotina</taxon>
        <taxon>Leotiomycetes</taxon>
        <taxon>Leotiomycetes incertae sedis</taxon>
        <taxon>Scytalidium</taxon>
    </lineage>
</organism>
<comment type="caution">
    <text evidence="1">The sequence shown here is derived from an EMBL/GenBank/DDBJ whole genome shotgun (WGS) entry which is preliminary data.</text>
</comment>
<evidence type="ECO:0000313" key="2">
    <source>
        <dbReference type="Proteomes" id="UP000258309"/>
    </source>
</evidence>